<accession>A0ABU1JEJ6</accession>
<dbReference type="Proteomes" id="UP001185069">
    <property type="component" value="Unassembled WGS sequence"/>
</dbReference>
<evidence type="ECO:0000259" key="3">
    <source>
        <dbReference type="Pfam" id="PF19040"/>
    </source>
</evidence>
<evidence type="ECO:0000259" key="2">
    <source>
        <dbReference type="Pfam" id="PF01757"/>
    </source>
</evidence>
<dbReference type="InterPro" id="IPR050879">
    <property type="entry name" value="Acyltransferase_3"/>
</dbReference>
<feature type="transmembrane region" description="Helical" evidence="1">
    <location>
        <begin position="150"/>
        <end position="168"/>
    </location>
</feature>
<feature type="transmembrane region" description="Helical" evidence="1">
    <location>
        <begin position="188"/>
        <end position="204"/>
    </location>
</feature>
<dbReference type="PANTHER" id="PTHR23028">
    <property type="entry name" value="ACETYLTRANSFERASE"/>
    <property type="match status" value="1"/>
</dbReference>
<organism evidence="4 5">
    <name type="scientific">Arthrobacter russicus</name>
    <dbReference type="NCBI Taxonomy" id="172040"/>
    <lineage>
        <taxon>Bacteria</taxon>
        <taxon>Bacillati</taxon>
        <taxon>Actinomycetota</taxon>
        <taxon>Actinomycetes</taxon>
        <taxon>Micrococcales</taxon>
        <taxon>Micrococcaceae</taxon>
        <taxon>Arthrobacter</taxon>
    </lineage>
</organism>
<dbReference type="InterPro" id="IPR002656">
    <property type="entry name" value="Acyl_transf_3_dom"/>
</dbReference>
<name>A0ABU1JEJ6_9MICC</name>
<keyword evidence="1" id="KW-1133">Transmembrane helix</keyword>
<reference evidence="4 5" key="1">
    <citation type="submission" date="2023-07" db="EMBL/GenBank/DDBJ databases">
        <title>Sequencing the genomes of 1000 actinobacteria strains.</title>
        <authorList>
            <person name="Klenk H.-P."/>
        </authorList>
    </citation>
    <scope>NUCLEOTIDE SEQUENCE [LARGE SCALE GENOMIC DNA]</scope>
    <source>
        <strain evidence="4 5">DSM 14555</strain>
    </source>
</reference>
<gene>
    <name evidence="4" type="ORF">JOE69_002788</name>
</gene>
<feature type="transmembrane region" description="Helical" evidence="1">
    <location>
        <begin position="116"/>
        <end position="138"/>
    </location>
</feature>
<feature type="transmembrane region" description="Helical" evidence="1">
    <location>
        <begin position="12"/>
        <end position="31"/>
    </location>
</feature>
<evidence type="ECO:0000313" key="4">
    <source>
        <dbReference type="EMBL" id="MDR6270550.1"/>
    </source>
</evidence>
<feature type="domain" description="SGNH" evidence="3">
    <location>
        <begin position="426"/>
        <end position="637"/>
    </location>
</feature>
<dbReference type="EMBL" id="JAVDQF010000001">
    <property type="protein sequence ID" value="MDR6270550.1"/>
    <property type="molecule type" value="Genomic_DNA"/>
</dbReference>
<dbReference type="InterPro" id="IPR043968">
    <property type="entry name" value="SGNH"/>
</dbReference>
<keyword evidence="1" id="KW-0812">Transmembrane</keyword>
<keyword evidence="5" id="KW-1185">Reference proteome</keyword>
<evidence type="ECO:0000313" key="5">
    <source>
        <dbReference type="Proteomes" id="UP001185069"/>
    </source>
</evidence>
<feature type="domain" description="Acyltransferase 3" evidence="2">
    <location>
        <begin position="11"/>
        <end position="317"/>
    </location>
</feature>
<feature type="transmembrane region" description="Helical" evidence="1">
    <location>
        <begin position="274"/>
        <end position="293"/>
    </location>
</feature>
<feature type="transmembrane region" description="Helical" evidence="1">
    <location>
        <begin position="52"/>
        <end position="72"/>
    </location>
</feature>
<comment type="caution">
    <text evidence="4">The sequence shown here is derived from an EMBL/GenBank/DDBJ whole genome shotgun (WGS) entry which is preliminary data.</text>
</comment>
<sequence length="650" mass="71579">MVVYHVWLGRVSGGVDVFLLISAFLMTSQFARKIDRDERINLGGHWLHLLKRLLPIAVVVIAATAVMSWLLLPANRWPSIISEGWASLFYFENWSLAANAVDYYASKDSASPFQHFWSLSIQGQVFLIWPLIFLGIAFLRRRLGWDHRRLMLLVFGAIFVVSLAFSVWETETNQAFAYFDLRTRLWEFALGSLLALALPFLGGINRRVRILMGWVGIVAMVACGLVLQVDQQFPGYMALWPTLAAALVIVAGDTSSRFGVDRVLSARPLTFMGGNAYGLYLWHWPILVIFLVWQGRQSVGWFTGSAIIVAAVVLAIVSTRFIERPARRIKWVEVAWYRSVPVVLGCVIIAAVPLVSWQGYLKNQVAEASKNSSADNPGAAALIPGFEFQGNPNAPIQPAPAGIWEQFAVLGSDCEGRWASDVPDIKSVCRAYANSNAPGKSIVVIGDSHSQQWMPALQYAAEENNWQLVSIIKAACPYTVSVPSATADCNAFNQEATDYVTERKPDAVLTVGTVAKPSSSDETLTPGFVEATNNLISQGIQVIAMRDNPRFSFNMAECVISKGSEDPQCNPPRSSLFAAASPFESVSDPPEGLFMLDLTDYLCTPEVCPGEVGNMFVYIDDNHLTMDYSATLGPVFNQRLLAATGWSQDP</sequence>
<dbReference type="Pfam" id="PF01757">
    <property type="entry name" value="Acyl_transf_3"/>
    <property type="match status" value="1"/>
</dbReference>
<feature type="transmembrane region" description="Helical" evidence="1">
    <location>
        <begin position="235"/>
        <end position="253"/>
    </location>
</feature>
<dbReference type="PANTHER" id="PTHR23028:SF53">
    <property type="entry name" value="ACYL_TRANSF_3 DOMAIN-CONTAINING PROTEIN"/>
    <property type="match status" value="1"/>
</dbReference>
<protein>
    <submittedName>
        <fullName evidence="4">Peptidoglycan/LPS O-acetylase OafA/YrhL</fullName>
    </submittedName>
</protein>
<dbReference type="Pfam" id="PF19040">
    <property type="entry name" value="SGNH"/>
    <property type="match status" value="1"/>
</dbReference>
<feature type="transmembrane region" description="Helical" evidence="1">
    <location>
        <begin position="299"/>
        <end position="322"/>
    </location>
</feature>
<keyword evidence="1" id="KW-0472">Membrane</keyword>
<proteinExistence type="predicted"/>
<feature type="transmembrane region" description="Helical" evidence="1">
    <location>
        <begin position="211"/>
        <end position="229"/>
    </location>
</feature>
<evidence type="ECO:0000256" key="1">
    <source>
        <dbReference type="SAM" id="Phobius"/>
    </source>
</evidence>
<feature type="transmembrane region" description="Helical" evidence="1">
    <location>
        <begin position="334"/>
        <end position="357"/>
    </location>
</feature>